<dbReference type="PRINTS" id="PR00313">
    <property type="entry name" value="CABNDNGRPT"/>
</dbReference>
<dbReference type="SMART" id="SM00736">
    <property type="entry name" value="CADG"/>
    <property type="match status" value="1"/>
</dbReference>
<dbReference type="AlphaFoldDB" id="A4TV74"/>
<dbReference type="SUPFAM" id="SSF51126">
    <property type="entry name" value="Pectin lyase-like"/>
    <property type="match status" value="1"/>
</dbReference>
<protein>
    <submittedName>
        <fullName evidence="2">Autotransporter adhesin</fullName>
    </submittedName>
</protein>
<dbReference type="CDD" id="cd00146">
    <property type="entry name" value="PKD"/>
    <property type="match status" value="1"/>
</dbReference>
<dbReference type="InterPro" id="IPR025592">
    <property type="entry name" value="DUF4347"/>
</dbReference>
<dbReference type="GO" id="GO:0005509">
    <property type="term" value="F:calcium ion binding"/>
    <property type="evidence" value="ECO:0007669"/>
    <property type="project" value="InterPro"/>
</dbReference>
<organism evidence="2">
    <name type="scientific">Magnetospirillum gryphiswaldense</name>
    <dbReference type="NCBI Taxonomy" id="55518"/>
    <lineage>
        <taxon>Bacteria</taxon>
        <taxon>Pseudomonadati</taxon>
        <taxon>Pseudomonadota</taxon>
        <taxon>Alphaproteobacteria</taxon>
        <taxon>Rhodospirillales</taxon>
        <taxon>Rhodospirillaceae</taxon>
        <taxon>Magnetospirillum</taxon>
    </lineage>
</organism>
<reference evidence="2" key="1">
    <citation type="journal article" date="2007" name="J. Bacteriol.">
        <title>Comparative genome analysis of four magnetotactic bacteria reveals a complex set of group-specific genes implicated in magnetosome biomineralization and function.</title>
        <authorList>
            <person name="Richter M."/>
            <person name="Kube M."/>
            <person name="Bazylinski D.A."/>
            <person name="Lombardot T."/>
            <person name="Gloeckner F.O."/>
            <person name="Reinhardt R."/>
            <person name="Schueler D."/>
        </authorList>
    </citation>
    <scope>NUCLEOTIDE SEQUENCE</scope>
    <source>
        <strain evidence="2">MSR-1</strain>
    </source>
</reference>
<dbReference type="Gene3D" id="2.60.40.10">
    <property type="entry name" value="Immunoglobulins"/>
    <property type="match status" value="1"/>
</dbReference>
<dbReference type="SUPFAM" id="SSF49313">
    <property type="entry name" value="Cadherin-like"/>
    <property type="match status" value="1"/>
</dbReference>
<dbReference type="Gene3D" id="2.160.20.10">
    <property type="entry name" value="Single-stranded right-handed beta-helix, Pectin lyase-like"/>
    <property type="match status" value="1"/>
</dbReference>
<dbReference type="SMART" id="SM00710">
    <property type="entry name" value="PbH1"/>
    <property type="match status" value="6"/>
</dbReference>
<name>A4TV74_9PROT</name>
<accession>A4TV74</accession>
<evidence type="ECO:0000313" key="2">
    <source>
        <dbReference type="EMBL" id="CAM74531.1"/>
    </source>
</evidence>
<evidence type="ECO:0000259" key="1">
    <source>
        <dbReference type="SMART" id="SM00736"/>
    </source>
</evidence>
<dbReference type="InterPro" id="IPR018511">
    <property type="entry name" value="Hemolysin-typ_Ca-bd_CS"/>
</dbReference>
<dbReference type="Pfam" id="PF00353">
    <property type="entry name" value="HemolysinCabind"/>
    <property type="match status" value="1"/>
</dbReference>
<dbReference type="InterPro" id="IPR013783">
    <property type="entry name" value="Ig-like_fold"/>
</dbReference>
<dbReference type="GO" id="GO:0016020">
    <property type="term" value="C:membrane"/>
    <property type="evidence" value="ECO:0007669"/>
    <property type="project" value="InterPro"/>
</dbReference>
<sequence>MKRGWCRLRTVPHRGLWPPLLVPFRCHCQSWNRTMTATPKPPKNRHPKSSVAIFALEPRLMFDGAAVADMAEAVADGAADNLVVAPPQDQGRKEVAFVDAGLSGYQSLIDAIGPGIDVVMIQAGQGGVQQMLAWAEGKQDYDAIHILSHGAQQSLRLGRDTISGQSLAAFAGDLSALGRALSQDGDVLIYGCDVAAGDAGTAFIRELAVLTGADVAASNDSTGAAGQNGDWLLEQSEGSVETAALQVATYDSVLGTAATLDLNGAGAGTDNSVTLADAGAGLAASTATLSDPDDAWNGGSLTVQRVTAGGAVDGNLNDIFGFTAAVSANRTISRGADVSDGTLSISGTQIASWTYASATGRLTITFNASAHNAHVQTVMRSITYANATPYGTAKVRFAVNDGDAVTNADVSVTSSTIYVDQTAYDTDGDGADGFNLAEALTKAVDGDTIKIQAGTYRGQFRASTAVTIEDAGTGTVTLEAPNTADIVASEQNGFVTSRVRYAILDLRTATPASGTVTVRNLTIDGRYQAPDTGGNGNEDMLGIATYNTNAVIDGVTVKRIASALNPVTGEYSGNSENYGILAEGGAATPVTVTIKNSVINTYQKTGIIAWGNGLTALIQNNTITAGGVLGISNQNGIQVGSAGTRSGTLATISGNTITNLGSNDSEYSATGIIVRQAGISEIANNTFRSSGTPVFGGATSAIALFETSASMNVHDNDLGNVCQGILVESPWGTLYAGSHTFAGNNGNSAYNTFIDSHSLDYGALVANAETITVNSSATINNGRSFLSYDLFDGVDVFTDTGAAATHVDGGDGNDTLTTGSGADELTGGEGADILTGGGGRDTFVLSAADTIADYSPHDKMVVRGKTIPVGRMSLATDGGDAVLSIDTDGTGVDKTIRLTGWAGVTAAALRVSIEGGDTVIVIDRAATATTDAVTPPDGQVTRSYSFALPTGTFTDPDSGDTLTYSASGLPPGLGISSTTGAISGTPTAAGSHVVTITATDAAGVSTTITFTIKVDGGPAPSNAPASGPPVTAVGPSNTGDPAAALVTVVRETTPQQPAFQTPTFVAGSTQAQQDQAPAPGGAIVAPTGPAQVAVIPAALTVPGGQFLSSGSGGQARRER</sequence>
<dbReference type="InterPro" id="IPR001343">
    <property type="entry name" value="Hemolysn_Ca-bd"/>
</dbReference>
<dbReference type="InterPro" id="IPR015919">
    <property type="entry name" value="Cadherin-like_sf"/>
</dbReference>
<gene>
    <name evidence="2" type="ORF">MGR_0096</name>
</gene>
<dbReference type="InterPro" id="IPR011049">
    <property type="entry name" value="Serralysin-like_metalloprot_C"/>
</dbReference>
<dbReference type="InterPro" id="IPR006644">
    <property type="entry name" value="Cadg"/>
</dbReference>
<dbReference type="SUPFAM" id="SSF51120">
    <property type="entry name" value="beta-Roll"/>
    <property type="match status" value="1"/>
</dbReference>
<proteinExistence type="predicted"/>
<dbReference type="InterPro" id="IPR011050">
    <property type="entry name" value="Pectin_lyase_fold/virulence"/>
</dbReference>
<feature type="domain" description="Dystroglycan-type cadherin-like" evidence="1">
    <location>
        <begin position="920"/>
        <end position="1024"/>
    </location>
</feature>
<dbReference type="EMBL" id="CU459003">
    <property type="protein sequence ID" value="CAM74531.1"/>
    <property type="molecule type" value="Genomic_DNA"/>
</dbReference>
<dbReference type="Gene3D" id="2.150.10.10">
    <property type="entry name" value="Serralysin-like metalloprotease, C-terminal"/>
    <property type="match status" value="1"/>
</dbReference>
<dbReference type="Pfam" id="PF14252">
    <property type="entry name" value="DUF4347"/>
    <property type="match status" value="1"/>
</dbReference>
<dbReference type="Pfam" id="PF05345">
    <property type="entry name" value="He_PIG"/>
    <property type="match status" value="1"/>
</dbReference>
<dbReference type="InterPro" id="IPR006626">
    <property type="entry name" value="PbH1"/>
</dbReference>
<dbReference type="PROSITE" id="PS00330">
    <property type="entry name" value="HEMOLYSIN_CALCIUM"/>
    <property type="match status" value="2"/>
</dbReference>
<dbReference type="InterPro" id="IPR012334">
    <property type="entry name" value="Pectin_lyas_fold"/>
</dbReference>